<sequence length="251" mass="27826">MSNSFVKFIRVRYFCPMGGWVPWSEELDEDFDTFSLLNHMMWVEFGMTVLGGQRWQQVVVSDSGGGGNKQRGQSGSVGEGYRRVVEVWVCSDDGDLSVIGIWVCSNSGGKRRATSDKETIGLGLGQTAVVMAVVVVYGGGERGEYQMKELSLGLEASGARYLWIVRADQESSLKAKCCSEQIHNSKIIVEDLGVGEKLKRVVGLENVIGREEIAEILVMRFMDLNAKESKEMRRRAKELQETCHKAIDTAG</sequence>
<organism evidence="1 2">
    <name type="scientific">Vaccinium darrowii</name>
    <dbReference type="NCBI Taxonomy" id="229202"/>
    <lineage>
        <taxon>Eukaryota</taxon>
        <taxon>Viridiplantae</taxon>
        <taxon>Streptophyta</taxon>
        <taxon>Embryophyta</taxon>
        <taxon>Tracheophyta</taxon>
        <taxon>Spermatophyta</taxon>
        <taxon>Magnoliopsida</taxon>
        <taxon>eudicotyledons</taxon>
        <taxon>Gunneridae</taxon>
        <taxon>Pentapetalae</taxon>
        <taxon>asterids</taxon>
        <taxon>Ericales</taxon>
        <taxon>Ericaceae</taxon>
        <taxon>Vaccinioideae</taxon>
        <taxon>Vaccinieae</taxon>
        <taxon>Vaccinium</taxon>
    </lineage>
</organism>
<accession>A0ACB7YN33</accession>
<dbReference type="EMBL" id="CM037161">
    <property type="protein sequence ID" value="KAH7854244.1"/>
    <property type="molecule type" value="Genomic_DNA"/>
</dbReference>
<evidence type="ECO:0000313" key="1">
    <source>
        <dbReference type="EMBL" id="KAH7854244.1"/>
    </source>
</evidence>
<dbReference type="Proteomes" id="UP000828048">
    <property type="component" value="Chromosome 11"/>
</dbReference>
<name>A0ACB7YN33_9ERIC</name>
<evidence type="ECO:0000313" key="2">
    <source>
        <dbReference type="Proteomes" id="UP000828048"/>
    </source>
</evidence>
<keyword evidence="2" id="KW-1185">Reference proteome</keyword>
<gene>
    <name evidence="1" type="ORF">Vadar_011670</name>
</gene>
<comment type="caution">
    <text evidence="1">The sequence shown here is derived from an EMBL/GenBank/DDBJ whole genome shotgun (WGS) entry which is preliminary data.</text>
</comment>
<protein>
    <submittedName>
        <fullName evidence="1">Uncharacterized protein</fullName>
    </submittedName>
</protein>
<reference evidence="1 2" key="1">
    <citation type="journal article" date="2021" name="Hortic Res">
        <title>High-quality reference genome and annotation aids understanding of berry development for evergreen blueberry (Vaccinium darrowii).</title>
        <authorList>
            <person name="Yu J."/>
            <person name="Hulse-Kemp A.M."/>
            <person name="Babiker E."/>
            <person name="Staton M."/>
        </authorList>
    </citation>
    <scope>NUCLEOTIDE SEQUENCE [LARGE SCALE GENOMIC DNA]</scope>
    <source>
        <strain evidence="2">cv. NJ 8807/NJ 8810</strain>
        <tissue evidence="1">Young leaf</tissue>
    </source>
</reference>
<proteinExistence type="predicted"/>